<dbReference type="InterPro" id="IPR016167">
    <property type="entry name" value="FAD-bd_PCMH_sub1"/>
</dbReference>
<dbReference type="GO" id="GO:0071949">
    <property type="term" value="F:FAD binding"/>
    <property type="evidence" value="ECO:0007669"/>
    <property type="project" value="InterPro"/>
</dbReference>
<dbReference type="SUPFAM" id="SSF56176">
    <property type="entry name" value="FAD-binding/transporter-associated domain-like"/>
    <property type="match status" value="1"/>
</dbReference>
<dbReference type="FunFam" id="3.30.465.10:FF:000025">
    <property type="entry name" value="FAD-binding oxidoreductase"/>
    <property type="match status" value="1"/>
</dbReference>
<dbReference type="Gene3D" id="3.30.70.2740">
    <property type="match status" value="1"/>
</dbReference>
<name>A0A0F6RBY1_9GAMM</name>
<sequence length="460" mass="50783">MQPSLDSLRNILEADCLLTDSDSLSQYGKDWTNQYTPAPLAIALPKTTEQVAAIVQWANKHSVALVPSGGRTGLSGGAVAEHGELVIALDKMNQVIAFESATQQVKCQAGVITEQLQQFAEENDLYYPVDFASSGSSQIGGNIATNAGGIKVIRYGLTRDWIMGLTVVTGKGEVLELNAGLIKNATGYDLRHLFIGSEGTLGIVTEATIKLTRQPKNLTVLLLAIPQLDKVKELLNTFQKEVDLTAFEFFSEEALLKVMPHHNLPRPVETEAPFYCLLEFDATSDDILENALGCFESGLEQEFILDGVMSQSQQQAAELWKYREYISETISSRRPYKNDISVTPDKVSEFLGRVNNIVAEHYPEFEVIWFGHIGDGNLHLNILAPDDMDYAEFVKACENVNPLIFEVLRELGGSISAEHGVGLLKKPYLNYTRTEAEINYMKGIKAAFDPNNIMNPGKLF</sequence>
<dbReference type="Pfam" id="PF02913">
    <property type="entry name" value="FAD-oxidase_C"/>
    <property type="match status" value="1"/>
</dbReference>
<gene>
    <name evidence="7" type="ORF">TQ33_0974</name>
</gene>
<proteinExistence type="inferred from homology"/>
<dbReference type="InterPro" id="IPR016169">
    <property type="entry name" value="FAD-bd_PCMH_sub2"/>
</dbReference>
<dbReference type="EMBL" id="CP010975">
    <property type="protein sequence ID" value="AKE51938.1"/>
    <property type="molecule type" value="Genomic_DNA"/>
</dbReference>
<dbReference type="Proteomes" id="UP000034071">
    <property type="component" value="Chromosome"/>
</dbReference>
<dbReference type="GO" id="GO:0022904">
    <property type="term" value="P:respiratory electron transport chain"/>
    <property type="evidence" value="ECO:0007669"/>
    <property type="project" value="TreeGrafter"/>
</dbReference>
<comment type="cofactor">
    <cofactor evidence="1">
        <name>FAD</name>
        <dbReference type="ChEBI" id="CHEBI:57692"/>
    </cofactor>
</comment>
<evidence type="ECO:0000256" key="5">
    <source>
        <dbReference type="ARBA" id="ARBA00023002"/>
    </source>
</evidence>
<dbReference type="Gene3D" id="3.30.465.10">
    <property type="match status" value="1"/>
</dbReference>
<dbReference type="PATRIC" id="fig|914150.5.peg.988"/>
<dbReference type="FunFam" id="1.10.45.10:FF:000001">
    <property type="entry name" value="D-lactate dehydrogenase mitochondrial"/>
    <property type="match status" value="1"/>
</dbReference>
<keyword evidence="5" id="KW-0560">Oxidoreductase</keyword>
<evidence type="ECO:0000256" key="1">
    <source>
        <dbReference type="ARBA" id="ARBA00001974"/>
    </source>
</evidence>
<dbReference type="InterPro" id="IPR006094">
    <property type="entry name" value="Oxid_FAD_bind_N"/>
</dbReference>
<dbReference type="STRING" id="914150.TQ33_0974"/>
<evidence type="ECO:0000256" key="4">
    <source>
        <dbReference type="ARBA" id="ARBA00022827"/>
    </source>
</evidence>
<dbReference type="GO" id="GO:0016491">
    <property type="term" value="F:oxidoreductase activity"/>
    <property type="evidence" value="ECO:0007669"/>
    <property type="project" value="UniProtKB-KW"/>
</dbReference>
<comment type="similarity">
    <text evidence="2">Belongs to the FAD-binding oxidoreductase/transferase type 4 family.</text>
</comment>
<dbReference type="SUPFAM" id="SSF55103">
    <property type="entry name" value="FAD-linked oxidases, C-terminal domain"/>
    <property type="match status" value="1"/>
</dbReference>
<dbReference type="Gene3D" id="1.10.45.10">
    <property type="entry name" value="Vanillyl-alcohol Oxidase, Chain A, domain 4"/>
    <property type="match status" value="1"/>
</dbReference>
<evidence type="ECO:0000313" key="8">
    <source>
        <dbReference type="Proteomes" id="UP000034071"/>
    </source>
</evidence>
<evidence type="ECO:0000256" key="3">
    <source>
        <dbReference type="ARBA" id="ARBA00022630"/>
    </source>
</evidence>
<dbReference type="InterPro" id="IPR036318">
    <property type="entry name" value="FAD-bd_PCMH-like_sf"/>
</dbReference>
<evidence type="ECO:0000259" key="6">
    <source>
        <dbReference type="PROSITE" id="PS51387"/>
    </source>
</evidence>
<keyword evidence="4" id="KW-0274">FAD</keyword>
<organism evidence="7 8">
    <name type="scientific">Kangiella geojedonensis</name>
    <dbReference type="NCBI Taxonomy" id="914150"/>
    <lineage>
        <taxon>Bacteria</taxon>
        <taxon>Pseudomonadati</taxon>
        <taxon>Pseudomonadota</taxon>
        <taxon>Gammaproteobacteria</taxon>
        <taxon>Kangiellales</taxon>
        <taxon>Kangiellaceae</taxon>
        <taxon>Kangiella</taxon>
    </lineage>
</organism>
<dbReference type="InterPro" id="IPR051264">
    <property type="entry name" value="FAD-oxidored/transferase_4"/>
</dbReference>
<dbReference type="KEGG" id="kge:TQ33_0974"/>
<evidence type="ECO:0000313" key="7">
    <source>
        <dbReference type="EMBL" id="AKE51938.1"/>
    </source>
</evidence>
<dbReference type="Gene3D" id="3.30.70.2190">
    <property type="match status" value="1"/>
</dbReference>
<dbReference type="AlphaFoldDB" id="A0A0F6RBY1"/>
<dbReference type="InterPro" id="IPR004113">
    <property type="entry name" value="FAD-bd_oxidored_4_C"/>
</dbReference>
<dbReference type="Gene3D" id="3.30.43.10">
    <property type="entry name" value="Uridine Diphospho-n-acetylenolpyruvylglucosamine Reductase, domain 2"/>
    <property type="match status" value="1"/>
</dbReference>
<reference evidence="7 8" key="1">
    <citation type="submission" date="2015-02" db="EMBL/GenBank/DDBJ databases">
        <title>Complete genome sequence of Kangiella geojedonensis strain YCS-5T.</title>
        <authorList>
            <person name="Kim K.M."/>
        </authorList>
    </citation>
    <scope>NUCLEOTIDE SEQUENCE [LARGE SCALE GENOMIC DNA]</scope>
    <source>
        <strain evidence="7 8">YCS-5</strain>
    </source>
</reference>
<dbReference type="PANTHER" id="PTHR43716:SF1">
    <property type="entry name" value="D-2-HYDROXYGLUTARATE DEHYDROGENASE, MITOCHONDRIAL"/>
    <property type="match status" value="1"/>
</dbReference>
<feature type="domain" description="FAD-binding PCMH-type" evidence="6">
    <location>
        <begin position="35"/>
        <end position="214"/>
    </location>
</feature>
<dbReference type="InterPro" id="IPR016166">
    <property type="entry name" value="FAD-bd_PCMH"/>
</dbReference>
<keyword evidence="3" id="KW-0285">Flavoprotein</keyword>
<keyword evidence="8" id="KW-1185">Reference proteome</keyword>
<dbReference type="PROSITE" id="PS51387">
    <property type="entry name" value="FAD_PCMH"/>
    <property type="match status" value="1"/>
</dbReference>
<accession>A0A0F6RBY1</accession>
<dbReference type="Pfam" id="PF01565">
    <property type="entry name" value="FAD_binding_4"/>
    <property type="match status" value="1"/>
</dbReference>
<protein>
    <submittedName>
        <fullName evidence="7">FAD linked oxidase domain protein</fullName>
    </submittedName>
</protein>
<dbReference type="PANTHER" id="PTHR43716">
    <property type="entry name" value="D-2-HYDROXYGLUTARATE DEHYDROGENASE, MITOCHONDRIAL"/>
    <property type="match status" value="1"/>
</dbReference>
<dbReference type="RefSeq" id="WP_228640457.1">
    <property type="nucleotide sequence ID" value="NZ_CP010975.1"/>
</dbReference>
<dbReference type="InterPro" id="IPR016171">
    <property type="entry name" value="Vanillyl_alc_oxidase_C-sub2"/>
</dbReference>
<dbReference type="HOGENOM" id="CLU_017779_4_1_6"/>
<evidence type="ECO:0000256" key="2">
    <source>
        <dbReference type="ARBA" id="ARBA00008000"/>
    </source>
</evidence>
<dbReference type="InterPro" id="IPR016164">
    <property type="entry name" value="FAD-linked_Oxase-like_C"/>
</dbReference>